<evidence type="ECO:0000256" key="9">
    <source>
        <dbReference type="ARBA" id="ARBA00023588"/>
    </source>
</evidence>
<reference evidence="15" key="1">
    <citation type="journal article" date="2019" name="Int. J. Syst. Evol. Microbiol.">
        <title>The Global Catalogue of Microorganisms (GCM) 10K type strain sequencing project: providing services to taxonomists for standard genome sequencing and annotation.</title>
        <authorList>
            <consortium name="The Broad Institute Genomics Platform"/>
            <consortium name="The Broad Institute Genome Sequencing Center for Infectious Disease"/>
            <person name="Wu L."/>
            <person name="Ma J."/>
        </authorList>
    </citation>
    <scope>NUCLEOTIDE SEQUENCE [LARGE SCALE GENOMIC DNA]</scope>
    <source>
        <strain evidence="15">KCTC 52490</strain>
    </source>
</reference>
<sequence>MDPTWLYAFLSISFLPFLVPNGLFDRIQPSSSAGFYTRLGIRTIRKYTQDGDLINQWLKRKFPGYSPTKRGSLQQHVGKSYINEKFHVGCFLFFLLSSLYAFHQGCWGWVAIILISNLMYNVYPILLQQYNRIRLTQLIQRRLSTKRE</sequence>
<accession>A0ABW6ALR2</accession>
<dbReference type="InterPro" id="IPR044021">
    <property type="entry name" value="CrtO"/>
</dbReference>
<feature type="transmembrane region" description="Helical" evidence="13">
    <location>
        <begin position="109"/>
        <end position="127"/>
    </location>
</feature>
<evidence type="ECO:0000256" key="13">
    <source>
        <dbReference type="SAM" id="Phobius"/>
    </source>
</evidence>
<comment type="subcellular location">
    <subcellularLocation>
        <location evidence="1">Cell membrane</location>
        <topology evidence="1">Single-pass membrane protein</topology>
    </subcellularLocation>
</comment>
<dbReference type="Proteomes" id="UP001597512">
    <property type="component" value="Unassembled WGS sequence"/>
</dbReference>
<evidence type="ECO:0000313" key="14">
    <source>
        <dbReference type="EMBL" id="MFD2935120.1"/>
    </source>
</evidence>
<keyword evidence="2" id="KW-1003">Cell membrane</keyword>
<keyword evidence="7 13" id="KW-0472">Membrane</keyword>
<evidence type="ECO:0000256" key="3">
    <source>
        <dbReference type="ARBA" id="ARBA00022679"/>
    </source>
</evidence>
<evidence type="ECO:0000256" key="5">
    <source>
        <dbReference type="ARBA" id="ARBA00022729"/>
    </source>
</evidence>
<comment type="pathway">
    <text evidence="9">Carotenoid biosynthesis; staphyloxanthin biosynthesis; staphyloxanthin from farnesyl diphosphate: step 5/5.</text>
</comment>
<gene>
    <name evidence="14" type="ORF">ACFS25_15110</name>
</gene>
<comment type="caution">
    <text evidence="14">The sequence shown here is derived from an EMBL/GenBank/DDBJ whole genome shotgun (WGS) entry which is preliminary data.</text>
</comment>
<dbReference type="Pfam" id="PF18927">
    <property type="entry name" value="CrtO"/>
    <property type="match status" value="1"/>
</dbReference>
<evidence type="ECO:0000256" key="10">
    <source>
        <dbReference type="ARBA" id="ARBA00023603"/>
    </source>
</evidence>
<evidence type="ECO:0000256" key="2">
    <source>
        <dbReference type="ARBA" id="ARBA00022475"/>
    </source>
</evidence>
<keyword evidence="5" id="KW-0732">Signal</keyword>
<comment type="similarity">
    <text evidence="10">Belongs to the acyltransferase CrtO family.</text>
</comment>
<evidence type="ECO:0000256" key="7">
    <source>
        <dbReference type="ARBA" id="ARBA00023136"/>
    </source>
</evidence>
<name>A0ABW6ALR2_9BACT</name>
<evidence type="ECO:0000256" key="6">
    <source>
        <dbReference type="ARBA" id="ARBA00022989"/>
    </source>
</evidence>
<evidence type="ECO:0000256" key="8">
    <source>
        <dbReference type="ARBA" id="ARBA00023315"/>
    </source>
</evidence>
<keyword evidence="4 13" id="KW-0812">Transmembrane</keyword>
<evidence type="ECO:0000313" key="15">
    <source>
        <dbReference type="Proteomes" id="UP001597512"/>
    </source>
</evidence>
<dbReference type="EMBL" id="JBHUOM010000012">
    <property type="protein sequence ID" value="MFD2935120.1"/>
    <property type="molecule type" value="Genomic_DNA"/>
</dbReference>
<keyword evidence="6 13" id="KW-1133">Transmembrane helix</keyword>
<dbReference type="RefSeq" id="WP_381502435.1">
    <property type="nucleotide sequence ID" value="NZ_JBHUOM010000012.1"/>
</dbReference>
<evidence type="ECO:0000256" key="11">
    <source>
        <dbReference type="ARBA" id="ARBA00023667"/>
    </source>
</evidence>
<evidence type="ECO:0000256" key="12">
    <source>
        <dbReference type="ARBA" id="ARBA00025324"/>
    </source>
</evidence>
<evidence type="ECO:0000256" key="4">
    <source>
        <dbReference type="ARBA" id="ARBA00022692"/>
    </source>
</evidence>
<evidence type="ECO:0000256" key="1">
    <source>
        <dbReference type="ARBA" id="ARBA00004162"/>
    </source>
</evidence>
<proteinExistence type="inferred from homology"/>
<feature type="transmembrane region" description="Helical" evidence="13">
    <location>
        <begin position="6"/>
        <end position="24"/>
    </location>
</feature>
<keyword evidence="3" id="KW-0808">Transferase</keyword>
<keyword evidence="15" id="KW-1185">Reference proteome</keyword>
<feature type="transmembrane region" description="Helical" evidence="13">
    <location>
        <begin position="86"/>
        <end position="103"/>
    </location>
</feature>
<organism evidence="14 15">
    <name type="scientific">Spirosoma flavum</name>
    <dbReference type="NCBI Taxonomy" id="2048557"/>
    <lineage>
        <taxon>Bacteria</taxon>
        <taxon>Pseudomonadati</taxon>
        <taxon>Bacteroidota</taxon>
        <taxon>Cytophagia</taxon>
        <taxon>Cytophagales</taxon>
        <taxon>Cytophagaceae</taxon>
        <taxon>Spirosoma</taxon>
    </lineage>
</organism>
<comment type="function">
    <text evidence="12">Catalyzes the acylation of glycosyl-4,4'-diaponeurosporenoate, i.e. the esterification of glucose at the C6'' position with the carboxyl group of the C(15) fatty acid 12-methyltetradecanoic acid, to yield staphyloxanthin. This is the last step in the biosynthesis of this orange pigment, present in most staphylococci strains.</text>
</comment>
<keyword evidence="8" id="KW-0012">Acyltransferase</keyword>
<protein>
    <recommendedName>
        <fullName evidence="11">Glycosyl-4,4'-diaponeurosporenoate acyltransferase</fullName>
    </recommendedName>
</protein>